<dbReference type="InterPro" id="IPR036504">
    <property type="entry name" value="CGI121/TPRKB_sf"/>
</dbReference>
<dbReference type="Pfam" id="PF20259">
    <property type="entry name" value="tRNA_Me_trans_M"/>
    <property type="match status" value="1"/>
</dbReference>
<feature type="compositionally biased region" description="Low complexity" evidence="7">
    <location>
        <begin position="533"/>
        <end position="553"/>
    </location>
</feature>
<dbReference type="Proteomes" id="UP001145742">
    <property type="component" value="Unassembled WGS sequence"/>
</dbReference>
<sequence length="1045" mass="114257">MERTHRLELFPERSVALLLFQHVKNAAALRKKAMEGSIEGALINPAMIVDPFQVLVAANKAVHLHKIGKMKTRTLYAEIIFSLSPNNNISDAFKKFGISDSDTAVLIVLVVDSDKTVNLEDTMEEGKEMSAHCATCVTEEKTYICMSNVSDVPLLSDEKFDFDLSLSSTSGNEDEVFIGPVGHKERCIVASMEAKTSVSAFDDKFTWSPLQEEKFVEIFKEAHLLAQQIETGRKNEETKVNQSGEQENKIIETFVEDSKSKLKILRNKNIETSPRAVKRETYSVQDSPTCLLPPCFQKASDKLLSDGKTHTLPTPPPTPPHRSPVKVCLSPTKMANLPLTQEQKSKETNTKATHKLPIAKPSSALGRSNLLTMEKLKPGKGTNISTRRDVNSKGSSEDLISDKSSIASDAFESSFSGSSSAQDTKALPAPSKPGLRKMTSLKLPGVASGLARKITSSSSSSSLSGVNSSLNSSLPISPIVKKGKSSVSSKVAVSGSSTSRLALVRPTTVSSLQAANTEKARKQVRSASTPKISSAVTLAKSSSSATSSEAAGSGIQRPSSVPSVQQLCQQNKDGSATKGSLCPKPKTRVLSVSTNQTKVPVKTQDATPNKLAPKATSSLGLTFCSTPGSAMAVSTPMKASEDKVFQTFCFPERPFSMTPASLKPSGLPTPVRRISGIPAVTPKSVPRMAFSSHAASLHRSSSFSTKKTLTAGSKQKQESKMQIPSSEDDVSPPPVLPLALNFSPEKTATEVVENEVKEAEAQNQLAEEKQPEALLVDVGVDKSLPHTFECESRPLIDLSNTPEVTKIIPPTPVFSGQIKFKDLQESQAFFVGYQVTGVFMKNWDPLDEQGACSIDRDCEDAYRVCQKLDIPFHQVSYVKEYWNEVFSDLLKEYELGRTPNPDIVCNKHIKFNYFLHYAMDNLGADAIATGHYARTSLEDEEVFQQKHVKRPQRLFRNRFEVRNSWFLYTIGQRARLAGLQEAWFVVDKDVSTRDVYVFAVFYKGDECLGSGKILRMGPSVYTMQQGKNRGESPKKEEIDKIEPAT</sequence>
<dbReference type="InterPro" id="IPR046884">
    <property type="entry name" value="MnmA-like_central"/>
</dbReference>
<accession>A0ABQ9DMN0</accession>
<evidence type="ECO:0000256" key="1">
    <source>
        <dbReference type="ARBA" id="ARBA00004245"/>
    </source>
</evidence>
<reference evidence="10" key="1">
    <citation type="submission" date="2019-10" db="EMBL/GenBank/DDBJ databases">
        <authorList>
            <person name="Soares A.E.R."/>
            <person name="Aleixo A."/>
            <person name="Schneider P."/>
            <person name="Miyaki C.Y."/>
            <person name="Schneider M.P."/>
            <person name="Mello C."/>
            <person name="Vasconcelos A.T.R."/>
        </authorList>
    </citation>
    <scope>NUCLEOTIDE SEQUENCE</scope>
    <source>
        <tissue evidence="10">Muscle</tissue>
    </source>
</reference>
<comment type="caution">
    <text evidence="10">The sequence shown here is derived from an EMBL/GenBank/DDBJ whole genome shotgun (WGS) entry which is preliminary data.</text>
</comment>
<comment type="similarity">
    <text evidence="2 6">Belongs to the CGI121/TPRKB family.</text>
</comment>
<evidence type="ECO:0000313" key="11">
    <source>
        <dbReference type="Proteomes" id="UP001145742"/>
    </source>
</evidence>
<evidence type="ECO:0000256" key="3">
    <source>
        <dbReference type="ARBA" id="ARBA00022490"/>
    </source>
</evidence>
<dbReference type="Gene3D" id="3.30.2380.10">
    <property type="entry name" value="CGI121/TPRKB"/>
    <property type="match status" value="1"/>
</dbReference>
<dbReference type="Pfam" id="PF15259">
    <property type="entry name" value="GTSE1_N"/>
    <property type="match status" value="1"/>
</dbReference>
<feature type="compositionally biased region" description="Polar residues" evidence="7">
    <location>
        <begin position="705"/>
        <end position="714"/>
    </location>
</feature>
<keyword evidence="5" id="KW-0206">Cytoskeleton</keyword>
<dbReference type="PANTHER" id="PTHR21584:SF10">
    <property type="entry name" value="G2 AND S PHASE-EXPRESSED PROTEIN 1"/>
    <property type="match status" value="1"/>
</dbReference>
<feature type="region of interest" description="Disordered" evidence="7">
    <location>
        <begin position="375"/>
        <end position="401"/>
    </location>
</feature>
<evidence type="ECO:0000259" key="8">
    <source>
        <dbReference type="Pfam" id="PF15259"/>
    </source>
</evidence>
<evidence type="ECO:0000259" key="9">
    <source>
        <dbReference type="Pfam" id="PF20259"/>
    </source>
</evidence>
<feature type="region of interest" description="Disordered" evidence="7">
    <location>
        <begin position="513"/>
        <end position="586"/>
    </location>
</feature>
<evidence type="ECO:0000256" key="2">
    <source>
        <dbReference type="ARBA" id="ARBA00005546"/>
    </source>
</evidence>
<evidence type="ECO:0000313" key="10">
    <source>
        <dbReference type="EMBL" id="KAJ7422123.1"/>
    </source>
</evidence>
<evidence type="ECO:0000256" key="5">
    <source>
        <dbReference type="ARBA" id="ARBA00023212"/>
    </source>
</evidence>
<feature type="region of interest" description="Disordered" evidence="7">
    <location>
        <begin position="413"/>
        <end position="439"/>
    </location>
</feature>
<comment type="subcellular location">
    <subcellularLocation>
        <location evidence="1">Cytoplasm</location>
        <location evidence="1">Cytoskeleton</location>
    </subcellularLocation>
</comment>
<keyword evidence="3" id="KW-0963">Cytoplasm</keyword>
<dbReference type="InterPro" id="IPR026657">
    <property type="entry name" value="DDA3/GTSE-1"/>
</dbReference>
<proteinExistence type="inferred from homology"/>
<feature type="domain" description="G2 and S phase-expressed protein 1 N-terminal" evidence="8">
    <location>
        <begin position="152"/>
        <end position="287"/>
    </location>
</feature>
<dbReference type="SUPFAM" id="SSF143870">
    <property type="entry name" value="PF0523-like"/>
    <property type="match status" value="1"/>
</dbReference>
<feature type="region of interest" description="Disordered" evidence="7">
    <location>
        <begin position="701"/>
        <end position="736"/>
    </location>
</feature>
<evidence type="ECO:0000256" key="4">
    <source>
        <dbReference type="ARBA" id="ARBA00022553"/>
    </source>
</evidence>
<dbReference type="Pfam" id="PF08617">
    <property type="entry name" value="CGI-121"/>
    <property type="match status" value="1"/>
</dbReference>
<dbReference type="Pfam" id="PF03054">
    <property type="entry name" value="tRNA_Me_trans"/>
    <property type="match status" value="1"/>
</dbReference>
<protein>
    <submittedName>
        <fullName evidence="10">G2 and S-phase expressed 1</fullName>
    </submittedName>
</protein>
<feature type="compositionally biased region" description="Polar residues" evidence="7">
    <location>
        <begin position="556"/>
        <end position="578"/>
    </location>
</feature>
<dbReference type="SUPFAM" id="SSF52402">
    <property type="entry name" value="Adenine nucleotide alpha hydrolases-like"/>
    <property type="match status" value="1"/>
</dbReference>
<feature type="compositionally biased region" description="Basic and acidic residues" evidence="7">
    <location>
        <begin position="1028"/>
        <end position="1045"/>
    </location>
</feature>
<feature type="region of interest" description="Disordered" evidence="7">
    <location>
        <begin position="1024"/>
        <end position="1045"/>
    </location>
</feature>
<organism evidence="10 11">
    <name type="scientific">Willisornis vidua</name>
    <name type="common">Xingu scale-backed antbird</name>
    <dbReference type="NCBI Taxonomy" id="1566151"/>
    <lineage>
        <taxon>Eukaryota</taxon>
        <taxon>Metazoa</taxon>
        <taxon>Chordata</taxon>
        <taxon>Craniata</taxon>
        <taxon>Vertebrata</taxon>
        <taxon>Euteleostomi</taxon>
        <taxon>Archelosauria</taxon>
        <taxon>Archosauria</taxon>
        <taxon>Dinosauria</taxon>
        <taxon>Saurischia</taxon>
        <taxon>Theropoda</taxon>
        <taxon>Coelurosauria</taxon>
        <taxon>Aves</taxon>
        <taxon>Neognathae</taxon>
        <taxon>Neoaves</taxon>
        <taxon>Telluraves</taxon>
        <taxon>Australaves</taxon>
        <taxon>Passeriformes</taxon>
        <taxon>Thamnophilidae</taxon>
        <taxon>Willisornis</taxon>
    </lineage>
</organism>
<evidence type="ECO:0000256" key="7">
    <source>
        <dbReference type="SAM" id="MobiDB-lite"/>
    </source>
</evidence>
<dbReference type="Gene3D" id="3.40.50.620">
    <property type="entry name" value="HUPs"/>
    <property type="match status" value="1"/>
</dbReference>
<dbReference type="EMBL" id="WHWB01033082">
    <property type="protein sequence ID" value="KAJ7422123.1"/>
    <property type="molecule type" value="Genomic_DNA"/>
</dbReference>
<keyword evidence="6" id="KW-0539">Nucleus</keyword>
<dbReference type="InterPro" id="IPR032768">
    <property type="entry name" value="GTSE1_N"/>
</dbReference>
<gene>
    <name evidence="10" type="primary">GTSE1</name>
    <name evidence="10" type="ORF">WISP_39447</name>
</gene>
<keyword evidence="4" id="KW-0597">Phosphoprotein</keyword>
<name>A0ABQ9DMN0_9PASS</name>
<feature type="domain" description="tRNA-specific 2-thiouridylase MnmA-like central" evidence="9">
    <location>
        <begin position="965"/>
        <end position="997"/>
    </location>
</feature>
<keyword evidence="11" id="KW-1185">Reference proteome</keyword>
<dbReference type="InterPro" id="IPR013926">
    <property type="entry name" value="CGI121/TPRKB"/>
</dbReference>
<evidence type="ECO:0000256" key="6">
    <source>
        <dbReference type="RuleBase" id="RU004398"/>
    </source>
</evidence>
<dbReference type="PANTHER" id="PTHR21584">
    <property type="entry name" value="DIFFERENTIAL DISPLAY AND ACTIVATED BY P53 DDA3 /G2 S PHASE EXPRESSED 1"/>
    <property type="match status" value="1"/>
</dbReference>
<dbReference type="InterPro" id="IPR014729">
    <property type="entry name" value="Rossmann-like_a/b/a_fold"/>
</dbReference>